<evidence type="ECO:0008006" key="4">
    <source>
        <dbReference type="Google" id="ProtNLM"/>
    </source>
</evidence>
<gene>
    <name evidence="2" type="ORF">AMOR_34980</name>
</gene>
<reference evidence="3" key="1">
    <citation type="journal article" date="2022" name="Int. J. Syst. Evol. Microbiol.">
        <title>Anaeromyxobacter oryzae sp. nov., Anaeromyxobacter diazotrophicus sp. nov. and Anaeromyxobacter paludicola sp. nov., isolated from paddy soils.</title>
        <authorList>
            <person name="Itoh H."/>
            <person name="Xu Z."/>
            <person name="Mise K."/>
            <person name="Masuda Y."/>
            <person name="Ushijima N."/>
            <person name="Hayakawa C."/>
            <person name="Shiratori Y."/>
            <person name="Senoo K."/>
        </authorList>
    </citation>
    <scope>NUCLEOTIDE SEQUENCE [LARGE SCALE GENOMIC DNA]</scope>
    <source>
        <strain evidence="3">Red232</strain>
    </source>
</reference>
<feature type="signal peptide" evidence="1">
    <location>
        <begin position="1"/>
        <end position="18"/>
    </location>
</feature>
<protein>
    <recommendedName>
        <fullName evidence="4">Periplasmic heavy metal sensor</fullName>
    </recommendedName>
</protein>
<keyword evidence="1" id="KW-0732">Signal</keyword>
<proteinExistence type="predicted"/>
<dbReference type="RefSeq" id="WP_248352892.1">
    <property type="nucleotide sequence ID" value="NZ_AP025591.1"/>
</dbReference>
<dbReference type="Proteomes" id="UP001162891">
    <property type="component" value="Chromosome"/>
</dbReference>
<sequence length="148" mass="15977">MKKTLALLAATAAGFALLTGFRGGGCGAHRAHDPAQVNAMVTEHLDEALDQIDATPAQRDQLHAIKDRLLAQAQQLRSGQQDARAEVLAQWKSDQPDAAKLHALVDQRIDALRAFAHQAVDAGVEAHGILTPDQRAKVTAKVEKHMQR</sequence>
<dbReference type="Pfam" id="PF07813">
    <property type="entry name" value="LTXXQ"/>
    <property type="match status" value="1"/>
</dbReference>
<evidence type="ECO:0000256" key="1">
    <source>
        <dbReference type="SAM" id="SignalP"/>
    </source>
</evidence>
<accession>A0ABM7WY92</accession>
<dbReference type="EMBL" id="AP025591">
    <property type="protein sequence ID" value="BDG04502.1"/>
    <property type="molecule type" value="Genomic_DNA"/>
</dbReference>
<name>A0ABM7WY92_9BACT</name>
<dbReference type="Gene3D" id="1.20.120.1490">
    <property type="match status" value="1"/>
</dbReference>
<feature type="chain" id="PRO_5046136427" description="Periplasmic heavy metal sensor" evidence="1">
    <location>
        <begin position="19"/>
        <end position="148"/>
    </location>
</feature>
<dbReference type="InterPro" id="IPR012899">
    <property type="entry name" value="LTXXQ"/>
</dbReference>
<keyword evidence="3" id="KW-1185">Reference proteome</keyword>
<evidence type="ECO:0000313" key="2">
    <source>
        <dbReference type="EMBL" id="BDG04502.1"/>
    </source>
</evidence>
<evidence type="ECO:0000313" key="3">
    <source>
        <dbReference type="Proteomes" id="UP001162891"/>
    </source>
</evidence>
<organism evidence="2 3">
    <name type="scientific">Anaeromyxobacter oryzae</name>
    <dbReference type="NCBI Taxonomy" id="2918170"/>
    <lineage>
        <taxon>Bacteria</taxon>
        <taxon>Pseudomonadati</taxon>
        <taxon>Myxococcota</taxon>
        <taxon>Myxococcia</taxon>
        <taxon>Myxococcales</taxon>
        <taxon>Cystobacterineae</taxon>
        <taxon>Anaeromyxobacteraceae</taxon>
        <taxon>Anaeromyxobacter</taxon>
    </lineage>
</organism>